<evidence type="ECO:0000313" key="2">
    <source>
        <dbReference type="Proteomes" id="UP000316639"/>
    </source>
</evidence>
<gene>
    <name evidence="1" type="ORF">FKR81_16680</name>
</gene>
<protein>
    <submittedName>
        <fullName evidence="1">Uncharacterized protein</fullName>
    </submittedName>
</protein>
<sequence length="86" mass="9665">MSTTPASPDGHTPAPQDLAELLARWAGQAPRWDAEISELADWFELKVLLLIPITADPWHDDYEQAWHMSRLAARTATSLRDKEAGR</sequence>
<accession>A0A563EUN4</accession>
<name>A0A563EUN4_9PSEU</name>
<dbReference type="Proteomes" id="UP000316639">
    <property type="component" value="Unassembled WGS sequence"/>
</dbReference>
<dbReference type="AlphaFoldDB" id="A0A563EUN4"/>
<evidence type="ECO:0000313" key="1">
    <source>
        <dbReference type="EMBL" id="TWP51248.1"/>
    </source>
</evidence>
<organism evidence="1 2">
    <name type="scientific">Lentzea tibetensis</name>
    <dbReference type="NCBI Taxonomy" id="2591470"/>
    <lineage>
        <taxon>Bacteria</taxon>
        <taxon>Bacillati</taxon>
        <taxon>Actinomycetota</taxon>
        <taxon>Actinomycetes</taxon>
        <taxon>Pseudonocardiales</taxon>
        <taxon>Pseudonocardiaceae</taxon>
        <taxon>Lentzea</taxon>
    </lineage>
</organism>
<proteinExistence type="predicted"/>
<reference evidence="1 2" key="1">
    <citation type="submission" date="2019-07" db="EMBL/GenBank/DDBJ databases">
        <title>Lentzea xizangensis sp. nov., isolated from Qinghai-Tibetan Plateau Soils.</title>
        <authorList>
            <person name="Huang J."/>
        </authorList>
    </citation>
    <scope>NUCLEOTIDE SEQUENCE [LARGE SCALE GENOMIC DNA]</scope>
    <source>
        <strain evidence="1 2">FXJ1.1311</strain>
    </source>
</reference>
<dbReference type="RefSeq" id="WP_146352921.1">
    <property type="nucleotide sequence ID" value="NZ_VOBR01000009.1"/>
</dbReference>
<dbReference type="EMBL" id="VOBR01000009">
    <property type="protein sequence ID" value="TWP51248.1"/>
    <property type="molecule type" value="Genomic_DNA"/>
</dbReference>
<keyword evidence="2" id="KW-1185">Reference proteome</keyword>
<comment type="caution">
    <text evidence="1">The sequence shown here is derived from an EMBL/GenBank/DDBJ whole genome shotgun (WGS) entry which is preliminary data.</text>
</comment>